<evidence type="ECO:0000259" key="3">
    <source>
        <dbReference type="PROSITE" id="PS00497"/>
    </source>
</evidence>
<dbReference type="EMBL" id="FJOG01000066">
    <property type="protein sequence ID" value="CZR69147.1"/>
    <property type="molecule type" value="Genomic_DNA"/>
</dbReference>
<dbReference type="PROSITE" id="PS00497">
    <property type="entry name" value="TYROSINASE_1"/>
    <property type="match status" value="1"/>
</dbReference>
<accession>A0A1L7XVV4</accession>
<dbReference type="Pfam" id="PF00264">
    <property type="entry name" value="Tyrosinase"/>
    <property type="match status" value="1"/>
</dbReference>
<organism evidence="5 6">
    <name type="scientific">Phialocephala subalpina</name>
    <dbReference type="NCBI Taxonomy" id="576137"/>
    <lineage>
        <taxon>Eukaryota</taxon>
        <taxon>Fungi</taxon>
        <taxon>Dikarya</taxon>
        <taxon>Ascomycota</taxon>
        <taxon>Pezizomycotina</taxon>
        <taxon>Leotiomycetes</taxon>
        <taxon>Helotiales</taxon>
        <taxon>Mollisiaceae</taxon>
        <taxon>Phialocephala</taxon>
        <taxon>Phialocephala fortinii species complex</taxon>
    </lineage>
</organism>
<feature type="domain" description="Tyrosinase copper-binding" evidence="3">
    <location>
        <begin position="47"/>
        <end position="64"/>
    </location>
</feature>
<dbReference type="PANTHER" id="PTHR11474">
    <property type="entry name" value="TYROSINASE FAMILY MEMBER"/>
    <property type="match status" value="1"/>
</dbReference>
<keyword evidence="6" id="KW-1185">Reference proteome</keyword>
<dbReference type="PRINTS" id="PR00092">
    <property type="entry name" value="TYROSINASE"/>
</dbReference>
<protein>
    <recommendedName>
        <fullName evidence="3 4">Tyrosinase copper-binding domain-containing protein</fullName>
    </recommendedName>
</protein>
<evidence type="ECO:0000313" key="5">
    <source>
        <dbReference type="EMBL" id="CZR69147.1"/>
    </source>
</evidence>
<reference evidence="5 6" key="1">
    <citation type="submission" date="2016-03" db="EMBL/GenBank/DDBJ databases">
        <authorList>
            <person name="Ploux O."/>
        </authorList>
    </citation>
    <scope>NUCLEOTIDE SEQUENCE [LARGE SCALE GENOMIC DNA]</scope>
    <source>
        <strain evidence="5 6">UAMH 11012</strain>
    </source>
</reference>
<keyword evidence="1" id="KW-0479">Metal-binding</keyword>
<sequence length="290" mass="32608">MSQQLQLEYLDAVLCMMDLPSITPFSGPKTRFDDFQALHIALTYGIHWVGQFLHFHRGFLHFYEKTLREECGYSGAQPYWSWSLDYSFTNSPIFDPVYGFGGNGAYIANWTGFFGNSTPTNSGGGCIQDGPFVNYNLSVGPGTSVTSHCIVRNFNSNFAYLGNSTQVANTTKQPNFEAFRQESGGAFKPPPFKIHDSGHGMISGEMGNVFSSPGDPLFYLHHANLDRVWAIWQDMDLEARLTDISGYTSVWEPFINVTLDYQLNYSTLGPLTPIRDVMYTRGTTLCYEYI</sequence>
<dbReference type="PROSITE" id="PS00498">
    <property type="entry name" value="TYROSINASE_2"/>
    <property type="match status" value="1"/>
</dbReference>
<keyword evidence="2" id="KW-0186">Copper</keyword>
<dbReference type="PANTHER" id="PTHR11474:SF126">
    <property type="entry name" value="TYROSINASE-LIKE PROTEIN TYR-1-RELATED"/>
    <property type="match status" value="1"/>
</dbReference>
<dbReference type="STRING" id="576137.A0A1L7XVV4"/>
<evidence type="ECO:0000313" key="6">
    <source>
        <dbReference type="Proteomes" id="UP000184330"/>
    </source>
</evidence>
<name>A0A1L7XVV4_9HELO</name>
<dbReference type="InterPro" id="IPR008922">
    <property type="entry name" value="Di-copper_centre_dom_sf"/>
</dbReference>
<dbReference type="InterPro" id="IPR002227">
    <property type="entry name" value="Tyrosinase_Cu-bd"/>
</dbReference>
<dbReference type="Gene3D" id="1.10.1280.10">
    <property type="entry name" value="Di-copper center containing domain from catechol oxidase"/>
    <property type="match status" value="1"/>
</dbReference>
<evidence type="ECO:0000256" key="2">
    <source>
        <dbReference type="ARBA" id="ARBA00023008"/>
    </source>
</evidence>
<dbReference type="OrthoDB" id="6132182at2759"/>
<dbReference type="Proteomes" id="UP000184330">
    <property type="component" value="Unassembled WGS sequence"/>
</dbReference>
<dbReference type="AlphaFoldDB" id="A0A1L7XVV4"/>
<proteinExistence type="predicted"/>
<evidence type="ECO:0000259" key="4">
    <source>
        <dbReference type="PROSITE" id="PS00498"/>
    </source>
</evidence>
<gene>
    <name evidence="5" type="ORF">PAC_19047</name>
</gene>
<dbReference type="InterPro" id="IPR050316">
    <property type="entry name" value="Tyrosinase/Hemocyanin"/>
</dbReference>
<feature type="domain" description="Tyrosinase copper-binding" evidence="4">
    <location>
        <begin position="215"/>
        <end position="226"/>
    </location>
</feature>
<dbReference type="GO" id="GO:0046872">
    <property type="term" value="F:metal ion binding"/>
    <property type="evidence" value="ECO:0007669"/>
    <property type="project" value="UniProtKB-KW"/>
</dbReference>
<dbReference type="SUPFAM" id="SSF48056">
    <property type="entry name" value="Di-copper centre-containing domain"/>
    <property type="match status" value="1"/>
</dbReference>
<dbReference type="GO" id="GO:0016491">
    <property type="term" value="F:oxidoreductase activity"/>
    <property type="evidence" value="ECO:0007669"/>
    <property type="project" value="InterPro"/>
</dbReference>
<evidence type="ECO:0000256" key="1">
    <source>
        <dbReference type="ARBA" id="ARBA00022723"/>
    </source>
</evidence>